<accession>A0ABY9XXW8</accession>
<protein>
    <submittedName>
        <fullName evidence="3">Protein rep</fullName>
    </submittedName>
</protein>
<proteinExistence type="inferred from homology"/>
<dbReference type="RefSeq" id="WP_415866800.1">
    <property type="nucleotide sequence ID" value="NZ_CP134537.1"/>
</dbReference>
<comment type="similarity">
    <text evidence="1">Belongs to the Gram-positive plasmids replication protein type 1 family.</text>
</comment>
<dbReference type="Pfam" id="PF01446">
    <property type="entry name" value="Rep_1"/>
    <property type="match status" value="1"/>
</dbReference>
<keyword evidence="2" id="KW-0235">DNA replication</keyword>
<sequence length="339" mass="39428">MYTLADNETNKARQNHVIVNGEGSDLRKTDALQGRAKRKTITQSMMLNLIDLAKEEDTPELQKAFWNTYHCQQKIITAEGKLYGKYCKNRFCSLCCSIRKTEIINRYYPIIKQWEEPHFVTITIKAVKEEKLKSRIDAMIRGFRRINAKHRKRHQRGTGIKLVGVKSLECNFNPKKKTYNPHLHIITANKEMAEVIIDDWLKLCTPEFANRKGQKIEKTFDVEKNLIEVIKYGTKIFTEPDLKKRAKETTTAQIYIKALNNILVAMKGKRIFERFGFDIPKEQTTKKIPAKLLSSFNEWQYNSKSCDWENIKTGELLTGFIIPSHLQALLENNVNSDLK</sequence>
<evidence type="ECO:0000256" key="2">
    <source>
        <dbReference type="ARBA" id="ARBA00022705"/>
    </source>
</evidence>
<reference evidence="3 4" key="1">
    <citation type="submission" date="2023-09" db="EMBL/GenBank/DDBJ databases">
        <title>Thalassobella suaedae gen. nov., sp. nov., a marine bacterium of the family Flavobacteriaceae isolated from a halophyte Suaeda japonica.</title>
        <authorList>
            <person name="Lee S.Y."/>
            <person name="Hwang C.Y."/>
        </authorList>
    </citation>
    <scope>NUCLEOTIDE SEQUENCE [LARGE SCALE GENOMIC DNA]</scope>
    <source>
        <strain evidence="3 4">HL-DH14</strain>
    </source>
</reference>
<evidence type="ECO:0000313" key="4">
    <source>
        <dbReference type="Proteomes" id="UP001302806"/>
    </source>
</evidence>
<evidence type="ECO:0000313" key="3">
    <source>
        <dbReference type="EMBL" id="WNH10553.1"/>
    </source>
</evidence>
<organism evidence="3 4">
    <name type="scientific">Thalassobellus suaedae</name>
    <dbReference type="NCBI Taxonomy" id="3074124"/>
    <lineage>
        <taxon>Bacteria</taxon>
        <taxon>Pseudomonadati</taxon>
        <taxon>Bacteroidota</taxon>
        <taxon>Flavobacteriia</taxon>
        <taxon>Flavobacteriales</taxon>
        <taxon>Flavobacteriaceae</taxon>
        <taxon>Thalassobellus</taxon>
    </lineage>
</organism>
<evidence type="ECO:0000256" key="1">
    <source>
        <dbReference type="ARBA" id="ARBA00008909"/>
    </source>
</evidence>
<dbReference type="EMBL" id="CP134537">
    <property type="protein sequence ID" value="WNH10553.1"/>
    <property type="molecule type" value="Genomic_DNA"/>
</dbReference>
<gene>
    <name evidence="3" type="ORF">RHP51_07835</name>
</gene>
<dbReference type="InterPro" id="IPR000989">
    <property type="entry name" value="Rep"/>
</dbReference>
<dbReference type="Proteomes" id="UP001302806">
    <property type="component" value="Chromosome"/>
</dbReference>
<name>A0ABY9XXW8_9FLAO</name>